<organism evidence="2 3">
    <name type="scientific">Dibothriocephalus latus</name>
    <name type="common">Fish tapeworm</name>
    <name type="synonym">Diphyllobothrium latum</name>
    <dbReference type="NCBI Taxonomy" id="60516"/>
    <lineage>
        <taxon>Eukaryota</taxon>
        <taxon>Metazoa</taxon>
        <taxon>Spiralia</taxon>
        <taxon>Lophotrochozoa</taxon>
        <taxon>Platyhelminthes</taxon>
        <taxon>Cestoda</taxon>
        <taxon>Eucestoda</taxon>
        <taxon>Diphyllobothriidea</taxon>
        <taxon>Diphyllobothriidae</taxon>
        <taxon>Dibothriocephalus</taxon>
    </lineage>
</organism>
<protein>
    <recommendedName>
        <fullName evidence="1">Alanyl-tRNA synthetase class IIc N-terminal domain-containing protein</fullName>
    </recommendedName>
</protein>
<accession>A0A3P7MZ93</accession>
<evidence type="ECO:0000259" key="1">
    <source>
        <dbReference type="Pfam" id="PF01411"/>
    </source>
</evidence>
<dbReference type="Proteomes" id="UP000281553">
    <property type="component" value="Unassembled WGS sequence"/>
</dbReference>
<dbReference type="SUPFAM" id="SSF50447">
    <property type="entry name" value="Translation proteins"/>
    <property type="match status" value="1"/>
</dbReference>
<gene>
    <name evidence="2" type="ORF">DILT_LOCUS14331</name>
</gene>
<keyword evidence="3" id="KW-1185">Reference proteome</keyword>
<dbReference type="GO" id="GO:0005524">
    <property type="term" value="F:ATP binding"/>
    <property type="evidence" value="ECO:0007669"/>
    <property type="project" value="InterPro"/>
</dbReference>
<proteinExistence type="predicted"/>
<sequence length="103" mass="11438">MISIYTCIAFRELPTVPPLFILAFPDCQATILAIRRDTGFVKSVNEPGLVCGLILDKTLLYAEAGGQSEDHGFIIHATNEVGPFSYDIYVQQHKIRQWVANGI</sequence>
<dbReference type="OrthoDB" id="2423964at2759"/>
<dbReference type="GO" id="GO:0004813">
    <property type="term" value="F:alanine-tRNA ligase activity"/>
    <property type="evidence" value="ECO:0007669"/>
    <property type="project" value="InterPro"/>
</dbReference>
<dbReference type="Gene3D" id="2.40.30.130">
    <property type="match status" value="1"/>
</dbReference>
<feature type="domain" description="Alanyl-tRNA synthetase class IIc N-terminal" evidence="1">
    <location>
        <begin position="26"/>
        <end position="81"/>
    </location>
</feature>
<dbReference type="GO" id="GO:0006419">
    <property type="term" value="P:alanyl-tRNA aminoacylation"/>
    <property type="evidence" value="ECO:0007669"/>
    <property type="project" value="InterPro"/>
</dbReference>
<name>A0A3P7MZ93_DIBLA</name>
<dbReference type="InterPro" id="IPR018164">
    <property type="entry name" value="Ala-tRNA-synth_IIc_N"/>
</dbReference>
<evidence type="ECO:0000313" key="3">
    <source>
        <dbReference type="Proteomes" id="UP000281553"/>
    </source>
</evidence>
<dbReference type="Pfam" id="PF01411">
    <property type="entry name" value="tRNA-synt_2c"/>
    <property type="match status" value="1"/>
</dbReference>
<evidence type="ECO:0000313" key="2">
    <source>
        <dbReference type="EMBL" id="VDN23851.1"/>
    </source>
</evidence>
<dbReference type="InterPro" id="IPR009000">
    <property type="entry name" value="Transl_B-barrel_sf"/>
</dbReference>
<dbReference type="AlphaFoldDB" id="A0A3P7MZ93"/>
<dbReference type="EMBL" id="UYRU01073786">
    <property type="protein sequence ID" value="VDN23851.1"/>
    <property type="molecule type" value="Genomic_DNA"/>
</dbReference>
<reference evidence="2 3" key="1">
    <citation type="submission" date="2018-11" db="EMBL/GenBank/DDBJ databases">
        <authorList>
            <consortium name="Pathogen Informatics"/>
        </authorList>
    </citation>
    <scope>NUCLEOTIDE SEQUENCE [LARGE SCALE GENOMIC DNA]</scope>
</reference>